<dbReference type="eggNOG" id="COG0456">
    <property type="taxonomic scope" value="Bacteria"/>
</dbReference>
<organism evidence="1 2">
    <name type="scientific">Thauera linaloolentis (strain DSM 12138 / JCM 21573 / CCUG 41526 / CIP 105981 / IAM 15112 / NBRC 102519 / 47Lol)</name>
    <dbReference type="NCBI Taxonomy" id="1123367"/>
    <lineage>
        <taxon>Bacteria</taxon>
        <taxon>Pseudomonadati</taxon>
        <taxon>Pseudomonadota</taxon>
        <taxon>Betaproteobacteria</taxon>
        <taxon>Rhodocyclales</taxon>
        <taxon>Zoogloeaceae</taxon>
        <taxon>Thauera</taxon>
    </lineage>
</organism>
<dbReference type="STRING" id="1123367.GCA_000621305_01447"/>
<protein>
    <recommendedName>
        <fullName evidence="3">DUF3579 domain-containing protein</fullName>
    </recommendedName>
</protein>
<comment type="caution">
    <text evidence="1">The sequence shown here is derived from an EMBL/GenBank/DDBJ whole genome shotgun (WGS) entry which is preliminary data.</text>
</comment>
<evidence type="ECO:0000313" key="2">
    <source>
        <dbReference type="Proteomes" id="UP000013232"/>
    </source>
</evidence>
<dbReference type="AlphaFoldDB" id="N6Z4T9"/>
<evidence type="ECO:0008006" key="3">
    <source>
        <dbReference type="Google" id="ProtNLM"/>
    </source>
</evidence>
<reference evidence="1 2" key="1">
    <citation type="submission" date="2012-09" db="EMBL/GenBank/DDBJ databases">
        <title>Draft Genome Sequences of 6 Strains from Genus Thauera.</title>
        <authorList>
            <person name="Liu B."/>
            <person name="Shapleigh J.P."/>
            <person name="Frostegard A.H."/>
        </authorList>
    </citation>
    <scope>NUCLEOTIDE SEQUENCE [LARGE SCALE GENOMIC DNA]</scope>
    <source>
        <strain evidence="2">47Lol / DSM 12138</strain>
    </source>
</reference>
<keyword evidence="2" id="KW-1185">Reference proteome</keyword>
<evidence type="ECO:0000313" key="1">
    <source>
        <dbReference type="EMBL" id="ENO89592.1"/>
    </source>
</evidence>
<sequence length="120" mass="13552">MRRALGAARRTARRAHHLCGQGANMTQKIENFIIVGVTNDGKKFRPSDWADRLCGVMSAFGADHRMMYSPYVRPGCTLKGDKTVLIDARLYDIEPMAYKFMVNFAKDNDLQIDWIGDAPL</sequence>
<dbReference type="EMBL" id="AMXE01000012">
    <property type="protein sequence ID" value="ENO89592.1"/>
    <property type="molecule type" value="Genomic_DNA"/>
</dbReference>
<accession>N6Z4T9</accession>
<dbReference type="Pfam" id="PF12112">
    <property type="entry name" value="DUF3579"/>
    <property type="match status" value="1"/>
</dbReference>
<dbReference type="Gene3D" id="3.30.70.2340">
    <property type="entry name" value="Uncharacterised protein PF12112 family, DUF3579"/>
    <property type="match status" value="1"/>
</dbReference>
<dbReference type="Proteomes" id="UP000013232">
    <property type="component" value="Unassembled WGS sequence"/>
</dbReference>
<gene>
    <name evidence="1" type="ORF">C666_05385</name>
</gene>
<proteinExistence type="predicted"/>
<name>N6Z4T9_THAL4</name>
<dbReference type="InterPro" id="IPR021969">
    <property type="entry name" value="DUF3579"/>
</dbReference>